<dbReference type="GeneID" id="28820224"/>
<dbReference type="Gene3D" id="1.10.3380.10">
    <property type="entry name" value="Sec63 N-terminal domain-like domain"/>
    <property type="match status" value="1"/>
</dbReference>
<name>A0A194XQ96_MOLSC</name>
<dbReference type="FunFam" id="1.10.3380.10:FF:000012">
    <property type="entry name" value="DEAD/DEAH box DNA helicase"/>
    <property type="match status" value="1"/>
</dbReference>
<keyword evidence="2" id="KW-0547">Nucleotide-binding</keyword>
<dbReference type="Proteomes" id="UP000070700">
    <property type="component" value="Unassembled WGS sequence"/>
</dbReference>
<dbReference type="EMBL" id="KQ947407">
    <property type="protein sequence ID" value="KUJ21917.1"/>
    <property type="molecule type" value="Genomic_DNA"/>
</dbReference>
<evidence type="ECO:0000259" key="13">
    <source>
        <dbReference type="PROSITE" id="PS51194"/>
    </source>
</evidence>
<dbReference type="Pfam" id="PF00270">
    <property type="entry name" value="DEAD"/>
    <property type="match status" value="1"/>
</dbReference>
<comment type="catalytic activity">
    <reaction evidence="10">
        <text>ATP + H2O = ADP + phosphate + H(+)</text>
        <dbReference type="Rhea" id="RHEA:13065"/>
        <dbReference type="ChEBI" id="CHEBI:15377"/>
        <dbReference type="ChEBI" id="CHEBI:15378"/>
        <dbReference type="ChEBI" id="CHEBI:30616"/>
        <dbReference type="ChEBI" id="CHEBI:43474"/>
        <dbReference type="ChEBI" id="CHEBI:456216"/>
        <dbReference type="EC" id="5.6.2.4"/>
    </reaction>
</comment>
<dbReference type="SUPFAM" id="SSF52540">
    <property type="entry name" value="P-loop containing nucleoside triphosphate hydrolases"/>
    <property type="match status" value="1"/>
</dbReference>
<dbReference type="STRING" id="149040.A0A194XQ96"/>
<dbReference type="Pfam" id="PF00271">
    <property type="entry name" value="Helicase_C"/>
    <property type="match status" value="1"/>
</dbReference>
<dbReference type="FunFam" id="1.10.10.10:FF:000012">
    <property type="entry name" value="U5 small nuclear ribonucleoprotein helicase"/>
    <property type="match status" value="1"/>
</dbReference>
<feature type="compositionally biased region" description="Basic and acidic residues" evidence="11">
    <location>
        <begin position="1065"/>
        <end position="1077"/>
    </location>
</feature>
<organism evidence="14 15">
    <name type="scientific">Mollisia scopiformis</name>
    <name type="common">Conifer needle endophyte fungus</name>
    <name type="synonym">Phialocephala scopiformis</name>
    <dbReference type="NCBI Taxonomy" id="149040"/>
    <lineage>
        <taxon>Eukaryota</taxon>
        <taxon>Fungi</taxon>
        <taxon>Dikarya</taxon>
        <taxon>Ascomycota</taxon>
        <taxon>Pezizomycotina</taxon>
        <taxon>Leotiomycetes</taxon>
        <taxon>Helotiales</taxon>
        <taxon>Mollisiaceae</taxon>
        <taxon>Mollisia</taxon>
    </lineage>
</organism>
<accession>A0A194XQ96</accession>
<dbReference type="PANTHER" id="PTHR47835">
    <property type="entry name" value="HFM1, ATP DEPENDENT DNA HELICASE HOMOLOG"/>
    <property type="match status" value="1"/>
</dbReference>
<dbReference type="Gene3D" id="3.40.50.300">
    <property type="entry name" value="P-loop containing nucleotide triphosphate hydrolases"/>
    <property type="match status" value="2"/>
</dbReference>
<sequence length="1288" mass="144755">MVNGIPSVSPHQLPDRFRHVFPYDLFNAVQSKCFGPIYNSNDNVVVSSPTGSGKTVLLELAICRLVENHQSGQFKIVYQAPTKSLCSERLHDWEKKFSHLNLACAELTGDTHQAEMTRVRNASIIVTTPEKWDSITRKWTDHAKLVQMVKLFLIDEVHILKDTRGATLEAVVSRMKSMGTDVRVIAISATVPNSPDIARWLGKDPINQHLPAHREAFGEEYRPVKLVKWVRGFDGSLNEFQFDKTLDGKLPAVVQQYSEKKPIMVFCFTRKSCESTARILAEHWTRQHAADRAWPAPPKKTAVRNGEHQQLVNCGVAFHHAGIDSQDRHAIETAYLNGNISVICCTSTLAVGVNLPCHLVILKGTSGYQEGGKLCDYSDLDVMQMLGRAGRPQFDSKAVAVIMTHSNKAKQYEKMLSGQQILESTLHLNLIEHLNSEISLGTIKDLSQAKKWIQGTFLAVRMRQNPDHYKMKDVADGWNIEKRLELVCERDIKLLQEHGLVGIGERFFSCTEYGQAMSRYMVQFETMKEILNIPRLAKMEQILQTISQAAEFQDLRIKIKERKVLREWFNKSPFIKFPVQGTFSLTSQKVALMLQIQLGGVELPQDNTEFNMIRRQFNIETTIIFERVQRLIRCVIDCKASDSDSVAVRHALDLARSFSAQFWENSNLQLRQIPQIGPVGHRKLVDSNIDTVQKLAEAETGRIEAILSKAPTFGQKMKELLAGFPRLILTADITGQTTVRRGQSPKVNVRAELGYSNEKIPVWSNRKPSVTFMAETTDGTLVHFWRGNITQMAKRLELKFTVELSGHAEQIKCWIACDEIVGTVKTCVLEPNIPASAFPPPAPKPTPKAAVSPKVVAQVVPKAIPRGKSDEFGTDELSDDEMLAAADEVEYKKYLLSKIDSKVGIVNRDYPPYQSLQDYKQDTEHFDDIDDLDGKTKAVKDKKNTQRVDEEEDSKDDDIIQSVQMANGRWTCQHVCRDGRVLKTGEPCKHRCCKEGLEKPRPQARKDPSVQGAKPAAAKKIKSSQGSSAPKLKESSFDVNDISDAELVDLTEVRAPATATYGKTAPRDHQNFHDHYTKGQLDVPTLPKTKPQLSSSSGEKPGLSFFQQQDDLRGLFDSLEPEKPNGFEPIRSLHDDMARFDEAYFEQTPEDDYEVSPSSLHDDTMHGFEAGMSLFISPQVPLHAPQDSVPDVSFSNDLFDFNTYEGMMDIDHEHSDKASTDQLKGGQSSSPAVRNPPQRQLSTEDAKPAAKRLRLSNAELVEELSQPEWTNEVDQGLIDSLKNFVDFE</sequence>
<protein>
    <recommendedName>
        <fullName evidence="9">DNA 3'-5' helicase</fullName>
        <ecNumber evidence="9">5.6.2.4</ecNumber>
    </recommendedName>
</protein>
<dbReference type="InterPro" id="IPR027417">
    <property type="entry name" value="P-loop_NTPase"/>
</dbReference>
<evidence type="ECO:0000256" key="8">
    <source>
        <dbReference type="ARBA" id="ARBA00034617"/>
    </source>
</evidence>
<dbReference type="InterPro" id="IPR036388">
    <property type="entry name" value="WH-like_DNA-bd_sf"/>
</dbReference>
<evidence type="ECO:0000256" key="11">
    <source>
        <dbReference type="SAM" id="MobiDB-lite"/>
    </source>
</evidence>
<evidence type="ECO:0000256" key="2">
    <source>
        <dbReference type="ARBA" id="ARBA00022741"/>
    </source>
</evidence>
<evidence type="ECO:0000256" key="1">
    <source>
        <dbReference type="ARBA" id="ARBA00010140"/>
    </source>
</evidence>
<feature type="compositionally biased region" description="Polar residues" evidence="11">
    <location>
        <begin position="1220"/>
        <end position="1241"/>
    </location>
</feature>
<dbReference type="OrthoDB" id="5575at2759"/>
<keyword evidence="4" id="KW-0347">Helicase</keyword>
<dbReference type="PANTHER" id="PTHR47835:SF3">
    <property type="entry name" value="HELICASE FOR MEIOSIS 1"/>
    <property type="match status" value="1"/>
</dbReference>
<feature type="region of interest" description="Disordered" evidence="11">
    <location>
        <begin position="1215"/>
        <end position="1250"/>
    </location>
</feature>
<dbReference type="CDD" id="cd18795">
    <property type="entry name" value="SF2_C_Ski2"/>
    <property type="match status" value="1"/>
</dbReference>
<dbReference type="GO" id="GO:0005524">
    <property type="term" value="F:ATP binding"/>
    <property type="evidence" value="ECO:0007669"/>
    <property type="project" value="UniProtKB-KW"/>
</dbReference>
<evidence type="ECO:0000256" key="3">
    <source>
        <dbReference type="ARBA" id="ARBA00022801"/>
    </source>
</evidence>
<proteinExistence type="inferred from homology"/>
<comment type="similarity">
    <text evidence="1">Belongs to the helicase family. SKI2 subfamily.</text>
</comment>
<dbReference type="InterPro" id="IPR014001">
    <property type="entry name" value="Helicase_ATP-bd"/>
</dbReference>
<dbReference type="GO" id="GO:0051321">
    <property type="term" value="P:meiotic cell cycle"/>
    <property type="evidence" value="ECO:0007669"/>
    <property type="project" value="UniProtKB-KW"/>
</dbReference>
<keyword evidence="15" id="KW-1185">Reference proteome</keyword>
<keyword evidence="6" id="KW-0413">Isomerase</keyword>
<dbReference type="Pfam" id="PF23445">
    <property type="entry name" value="WHD_SNRNP200"/>
    <property type="match status" value="1"/>
</dbReference>
<evidence type="ECO:0000256" key="7">
    <source>
        <dbReference type="ARBA" id="ARBA00023254"/>
    </source>
</evidence>
<keyword evidence="3 14" id="KW-0378">Hydrolase</keyword>
<feature type="domain" description="Helicase ATP-binding" evidence="12">
    <location>
        <begin position="35"/>
        <end position="209"/>
    </location>
</feature>
<dbReference type="InterPro" id="IPR052247">
    <property type="entry name" value="Meiotic_Crossover_Helicase"/>
</dbReference>
<dbReference type="KEGG" id="psco:LY89DRAFT_608528"/>
<dbReference type="InterPro" id="IPR057842">
    <property type="entry name" value="WH_MER3"/>
</dbReference>
<evidence type="ECO:0000259" key="12">
    <source>
        <dbReference type="PROSITE" id="PS51192"/>
    </source>
</evidence>
<dbReference type="PROSITE" id="PS51192">
    <property type="entry name" value="HELICASE_ATP_BIND_1"/>
    <property type="match status" value="1"/>
</dbReference>
<dbReference type="SUPFAM" id="SSF46785">
    <property type="entry name" value="Winged helix' DNA-binding domain"/>
    <property type="match status" value="1"/>
</dbReference>
<dbReference type="InParanoid" id="A0A194XQ96"/>
<dbReference type="SMART" id="SM00487">
    <property type="entry name" value="DEXDc"/>
    <property type="match status" value="1"/>
</dbReference>
<dbReference type="SMART" id="SM00973">
    <property type="entry name" value="Sec63"/>
    <property type="match status" value="1"/>
</dbReference>
<dbReference type="Gene3D" id="1.10.10.10">
    <property type="entry name" value="Winged helix-like DNA-binding domain superfamily/Winged helix DNA-binding domain"/>
    <property type="match status" value="1"/>
</dbReference>
<dbReference type="EC" id="5.6.2.4" evidence="9"/>
<dbReference type="FunCoup" id="A0A194XQ96">
    <property type="interactions" value="409"/>
</dbReference>
<dbReference type="InterPro" id="IPR011545">
    <property type="entry name" value="DEAD/DEAH_box_helicase_dom"/>
</dbReference>
<dbReference type="InterPro" id="IPR036390">
    <property type="entry name" value="WH_DNA-bd_sf"/>
</dbReference>
<dbReference type="SUPFAM" id="SSF158702">
    <property type="entry name" value="Sec63 N-terminal domain-like"/>
    <property type="match status" value="1"/>
</dbReference>
<dbReference type="InterPro" id="IPR004179">
    <property type="entry name" value="Sec63-dom"/>
</dbReference>
<dbReference type="PROSITE" id="PS51194">
    <property type="entry name" value="HELICASE_CTER"/>
    <property type="match status" value="1"/>
</dbReference>
<evidence type="ECO:0000256" key="10">
    <source>
        <dbReference type="ARBA" id="ARBA00048988"/>
    </source>
</evidence>
<evidence type="ECO:0000256" key="5">
    <source>
        <dbReference type="ARBA" id="ARBA00022840"/>
    </source>
</evidence>
<reference evidence="14 15" key="1">
    <citation type="submission" date="2015-10" db="EMBL/GenBank/DDBJ databases">
        <title>Full genome of DAOMC 229536 Phialocephala scopiformis, a fungal endophyte of spruce producing the potent anti-insectan compound rugulosin.</title>
        <authorList>
            <consortium name="DOE Joint Genome Institute"/>
            <person name="Walker A.K."/>
            <person name="Frasz S.L."/>
            <person name="Seifert K.A."/>
            <person name="Miller J.D."/>
            <person name="Mondo S.J."/>
            <person name="Labutti K."/>
            <person name="Lipzen A."/>
            <person name="Dockter R."/>
            <person name="Kennedy M."/>
            <person name="Grigoriev I.V."/>
            <person name="Spatafora J.W."/>
        </authorList>
    </citation>
    <scope>NUCLEOTIDE SEQUENCE [LARGE SCALE GENOMIC DNA]</scope>
    <source>
        <strain evidence="14 15">CBS 120377</strain>
    </source>
</reference>
<evidence type="ECO:0000256" key="9">
    <source>
        <dbReference type="ARBA" id="ARBA00034808"/>
    </source>
</evidence>
<feature type="region of interest" description="Disordered" evidence="11">
    <location>
        <begin position="999"/>
        <end position="1035"/>
    </location>
</feature>
<dbReference type="GO" id="GO:0003676">
    <property type="term" value="F:nucleic acid binding"/>
    <property type="evidence" value="ECO:0007669"/>
    <property type="project" value="InterPro"/>
</dbReference>
<keyword evidence="5" id="KW-0067">ATP-binding</keyword>
<dbReference type="Pfam" id="PF02889">
    <property type="entry name" value="Sec63"/>
    <property type="match status" value="1"/>
</dbReference>
<dbReference type="GO" id="GO:0043138">
    <property type="term" value="F:3'-5' DNA helicase activity"/>
    <property type="evidence" value="ECO:0007669"/>
    <property type="project" value="UniProtKB-EC"/>
</dbReference>
<dbReference type="RefSeq" id="XP_018076272.1">
    <property type="nucleotide sequence ID" value="XM_018210498.1"/>
</dbReference>
<feature type="region of interest" description="Disordered" evidence="11">
    <location>
        <begin position="1059"/>
        <end position="1104"/>
    </location>
</feature>
<evidence type="ECO:0000256" key="4">
    <source>
        <dbReference type="ARBA" id="ARBA00022806"/>
    </source>
</evidence>
<dbReference type="SMART" id="SM00490">
    <property type="entry name" value="HELICc"/>
    <property type="match status" value="1"/>
</dbReference>
<evidence type="ECO:0000313" key="14">
    <source>
        <dbReference type="EMBL" id="KUJ21917.1"/>
    </source>
</evidence>
<dbReference type="GO" id="GO:0016787">
    <property type="term" value="F:hydrolase activity"/>
    <property type="evidence" value="ECO:0007669"/>
    <property type="project" value="UniProtKB-KW"/>
</dbReference>
<evidence type="ECO:0000256" key="6">
    <source>
        <dbReference type="ARBA" id="ARBA00023235"/>
    </source>
</evidence>
<keyword evidence="7" id="KW-0469">Meiosis</keyword>
<gene>
    <name evidence="14" type="ORF">LY89DRAFT_608528</name>
</gene>
<feature type="domain" description="Helicase C-terminal" evidence="13">
    <location>
        <begin position="252"/>
        <end position="438"/>
    </location>
</feature>
<evidence type="ECO:0000313" key="15">
    <source>
        <dbReference type="Proteomes" id="UP000070700"/>
    </source>
</evidence>
<dbReference type="InterPro" id="IPR001650">
    <property type="entry name" value="Helicase_C-like"/>
</dbReference>
<feature type="compositionally biased region" description="Basic and acidic residues" evidence="11">
    <location>
        <begin position="999"/>
        <end position="1008"/>
    </location>
</feature>
<comment type="catalytic activity">
    <reaction evidence="8">
        <text>Couples ATP hydrolysis with the unwinding of duplex DNA by translocating in the 3'-5' direction.</text>
        <dbReference type="EC" id="5.6.2.4"/>
    </reaction>
</comment>